<dbReference type="OrthoDB" id="1751331at2759"/>
<sequence>MNGGGKPQQSPKSQRPPLSNQELAGSVIPIRDINPYANRVTIRARVVNKGEIKTWSNSRGEGKLF</sequence>
<proteinExistence type="predicted"/>
<dbReference type="Proteomes" id="UP000708208">
    <property type="component" value="Unassembled WGS sequence"/>
</dbReference>
<evidence type="ECO:0000313" key="2">
    <source>
        <dbReference type="EMBL" id="CAG7695020.1"/>
    </source>
</evidence>
<gene>
    <name evidence="2" type="ORF">AFUS01_LOCUS3874</name>
</gene>
<dbReference type="EMBL" id="CAJVCH010023690">
    <property type="protein sequence ID" value="CAG7695020.1"/>
    <property type="molecule type" value="Genomic_DNA"/>
</dbReference>
<evidence type="ECO:0000313" key="3">
    <source>
        <dbReference type="Proteomes" id="UP000708208"/>
    </source>
</evidence>
<name>A0A8J2J8S0_9HEXA</name>
<organism evidence="2 3">
    <name type="scientific">Allacma fusca</name>
    <dbReference type="NCBI Taxonomy" id="39272"/>
    <lineage>
        <taxon>Eukaryota</taxon>
        <taxon>Metazoa</taxon>
        <taxon>Ecdysozoa</taxon>
        <taxon>Arthropoda</taxon>
        <taxon>Hexapoda</taxon>
        <taxon>Collembola</taxon>
        <taxon>Symphypleona</taxon>
        <taxon>Sminthuridae</taxon>
        <taxon>Allacma</taxon>
    </lineage>
</organism>
<reference evidence="2" key="1">
    <citation type="submission" date="2021-06" db="EMBL/GenBank/DDBJ databases">
        <authorList>
            <person name="Hodson N. C."/>
            <person name="Mongue J. A."/>
            <person name="Jaron S. K."/>
        </authorList>
    </citation>
    <scope>NUCLEOTIDE SEQUENCE</scope>
</reference>
<feature type="compositionally biased region" description="Low complexity" evidence="1">
    <location>
        <begin position="7"/>
        <end position="17"/>
    </location>
</feature>
<comment type="caution">
    <text evidence="2">The sequence shown here is derived from an EMBL/GenBank/DDBJ whole genome shotgun (WGS) entry which is preliminary data.</text>
</comment>
<keyword evidence="3" id="KW-1185">Reference proteome</keyword>
<accession>A0A8J2J8S0</accession>
<dbReference type="AlphaFoldDB" id="A0A8J2J8S0"/>
<evidence type="ECO:0000256" key="1">
    <source>
        <dbReference type="SAM" id="MobiDB-lite"/>
    </source>
</evidence>
<feature type="region of interest" description="Disordered" evidence="1">
    <location>
        <begin position="1"/>
        <end position="27"/>
    </location>
</feature>
<protein>
    <submittedName>
        <fullName evidence="2">Uncharacterized protein</fullName>
    </submittedName>
</protein>
<feature type="non-terminal residue" evidence="2">
    <location>
        <position position="1"/>
    </location>
</feature>